<name>A0A6N9YPS5_9ACTN</name>
<dbReference type="Pfam" id="PF25023">
    <property type="entry name" value="TEN_YD-shell"/>
    <property type="match status" value="3"/>
</dbReference>
<feature type="region of interest" description="Disordered" evidence="2">
    <location>
        <begin position="336"/>
        <end position="372"/>
    </location>
</feature>
<dbReference type="PANTHER" id="PTHR32305:SF15">
    <property type="entry name" value="PROTEIN RHSA-RELATED"/>
    <property type="match status" value="1"/>
</dbReference>
<dbReference type="InterPro" id="IPR050708">
    <property type="entry name" value="T6SS_VgrG/RHS"/>
</dbReference>
<proteinExistence type="predicted"/>
<evidence type="ECO:0000256" key="2">
    <source>
        <dbReference type="SAM" id="MobiDB-lite"/>
    </source>
</evidence>
<keyword evidence="1" id="KW-0677">Repeat</keyword>
<reference evidence="4 5" key="1">
    <citation type="submission" date="2020-02" db="EMBL/GenBank/DDBJ databases">
        <authorList>
            <person name="Li X.-J."/>
            <person name="Feng X.-M."/>
        </authorList>
    </citation>
    <scope>NUCLEOTIDE SEQUENCE [LARGE SCALE GENOMIC DNA]</scope>
    <source>
        <strain evidence="4 5">CGMCC 4.7225</strain>
    </source>
</reference>
<dbReference type="Pfam" id="PF05593">
    <property type="entry name" value="RHS_repeat"/>
    <property type="match status" value="10"/>
</dbReference>
<dbReference type="Gene3D" id="3.90.930.1">
    <property type="match status" value="2"/>
</dbReference>
<dbReference type="PANTHER" id="PTHR32305">
    <property type="match status" value="1"/>
</dbReference>
<dbReference type="Gene3D" id="2.180.10.10">
    <property type="entry name" value="RHS repeat-associated core"/>
    <property type="match status" value="4"/>
</dbReference>
<feature type="domain" description="Teneurin-like YD-shell" evidence="3">
    <location>
        <begin position="51"/>
        <end position="231"/>
    </location>
</feature>
<protein>
    <submittedName>
        <fullName evidence="4">RHS repeat-associated core domain-containing protein</fullName>
    </submittedName>
</protein>
<feature type="region of interest" description="Disordered" evidence="2">
    <location>
        <begin position="594"/>
        <end position="621"/>
    </location>
</feature>
<dbReference type="NCBIfam" id="TIGR01643">
    <property type="entry name" value="YD_repeat_2x"/>
    <property type="match status" value="22"/>
</dbReference>
<evidence type="ECO:0000259" key="3">
    <source>
        <dbReference type="Pfam" id="PF25023"/>
    </source>
</evidence>
<dbReference type="InterPro" id="IPR031325">
    <property type="entry name" value="RHS_repeat"/>
</dbReference>
<feature type="domain" description="Teneurin-like YD-shell" evidence="3">
    <location>
        <begin position="782"/>
        <end position="875"/>
    </location>
</feature>
<dbReference type="InterPro" id="IPR006530">
    <property type="entry name" value="YD"/>
</dbReference>
<dbReference type="EMBL" id="JAAGOB010000008">
    <property type="protein sequence ID" value="NED96848.1"/>
    <property type="molecule type" value="Genomic_DNA"/>
</dbReference>
<dbReference type="InterPro" id="IPR056823">
    <property type="entry name" value="TEN-like_YD-shell"/>
</dbReference>
<feature type="region of interest" description="Disordered" evidence="2">
    <location>
        <begin position="718"/>
        <end position="753"/>
    </location>
</feature>
<dbReference type="NCBIfam" id="TIGR03696">
    <property type="entry name" value="Rhs_assc_core"/>
    <property type="match status" value="1"/>
</dbReference>
<evidence type="ECO:0000313" key="4">
    <source>
        <dbReference type="EMBL" id="NED96848.1"/>
    </source>
</evidence>
<feature type="domain" description="Teneurin-like YD-shell" evidence="3">
    <location>
        <begin position="893"/>
        <end position="1194"/>
    </location>
</feature>
<evidence type="ECO:0000256" key="1">
    <source>
        <dbReference type="ARBA" id="ARBA00022737"/>
    </source>
</evidence>
<evidence type="ECO:0000313" key="5">
    <source>
        <dbReference type="Proteomes" id="UP000469185"/>
    </source>
</evidence>
<dbReference type="InterPro" id="IPR022385">
    <property type="entry name" value="Rhs_assc_core"/>
</dbReference>
<dbReference type="Proteomes" id="UP000469185">
    <property type="component" value="Unassembled WGS sequence"/>
</dbReference>
<organism evidence="4 5">
    <name type="scientific">Phytoactinopolyspora alkaliphila</name>
    <dbReference type="NCBI Taxonomy" id="1783498"/>
    <lineage>
        <taxon>Bacteria</taxon>
        <taxon>Bacillati</taxon>
        <taxon>Actinomycetota</taxon>
        <taxon>Actinomycetes</taxon>
        <taxon>Jiangellales</taxon>
        <taxon>Jiangellaceae</taxon>
        <taxon>Phytoactinopolyspora</taxon>
    </lineage>
</organism>
<keyword evidence="5" id="KW-1185">Reference proteome</keyword>
<accession>A0A6N9YPS5</accession>
<gene>
    <name evidence="4" type="ORF">G1H11_16195</name>
</gene>
<comment type="caution">
    <text evidence="4">The sequence shown here is derived from an EMBL/GenBank/DDBJ whole genome shotgun (WGS) entry which is preliminary data.</text>
</comment>
<dbReference type="SUPFAM" id="SSF82171">
    <property type="entry name" value="DPP6 N-terminal domain-like"/>
    <property type="match status" value="1"/>
</dbReference>
<sequence length="1458" mass="157291">MEADSSSVTYVAEDGQEVTYEQDGGGFEVPAGHTSRLAATSSGFELSTKEHEKLSFDADGRLVTAEDSSGQGVSLSYSGAQVDTVTDATGREFDIEFNNDGFISSIELPDGDSVQYTYDGDLLTSVTDLRGGVTEYEYNSSDQLISITDALGNTIMQSTYDSEGRVVEQIDASGGVTEFDYAKWGQRQLTMMTDPLGGVTRDEYFRNVLVETETPLGAVTTYAYDERLRMVRETDPHGRVTEHSYDDDDNRTRTEYANGDVEEFTYSPDGELLTQTSAEGRVTEYTYDSNHRVVTETDDEGGVTTYTYNSDGQVATVTSPEGRTTEYDYDADGNRIEEASPEGRTSTFEYDSLGRPVSETTPRGNESGADPADFTGTFTYDDSGNLVSSTDPEGHATEFDYDLVGQQTHVTDPLQRETVNTYDAAGNLVSVTEPGGAVTTHEYDLLGNRTSTTDPEGGETTWTYDADGRMVSMTTPRGNEAGADPDDHTWTYEYDGVGNLVSETDPQGRETTYGYDERYRQISVTDPLGNTTLTEYDGDSNVVSTTDPLGNTTETVYNGLNLPVEVTDPAGETTTMSYDDDGLLISETTPLGHTTTYGYDDDGLRVSRTTPRGNESGADPADHTWHYAHDADGNLVSTTDPLGNETTTTFDARGLPVTTTNGAGETTTLTYDAAGQTTSVTGPDGNDTTYTYTPAGDLETVTDPNDGVEAYGYDDARRPVSVTDPLGRTRSYGYDPDGNQTTEITARGPATGDTERWTITTSHDERGLPTQVTTGSAASSKSFTYDDNGQLTSFTDAAGTTTLTYNDVGQTTSVTRGSDAYAYTYDTRGLIDTVTYPDGSSFEYTYDASGRRTQVTLPGGQRENYTYDANGNLTRTSHDPIPGTIGLGSHYQTRSYDPVDNIGSIGQGRGNQIMAPIRYERDELGRPLTKATGLSTPYKAETYAYDDAGQLERVCYFTGTAPQACTDQSDAFIAYTYDDVGNRLGEERVGVDNPGTTTSTYDAANQLATTGGMTFTHDADGNLTSDGTTTWIYDEFNQLIGIDDGTNDIELTYDALGNRATVTDGSNTRALSWDINNPLPMLTSVDDGTDQATYRYDPTGAPVWANFGGDDAAVFTDDLGSVMSVYNRITTSRWWASDYEPFGALRSTSENTLTTDQVGLGFTGEYLDPTTDLLHLRLRDYNPTTGRFTATDPVTTPIGTPWVSPYAYASNQPTHLTDPSGACPWDWCVDLIGGLWGTYQDEGFPTREEINTGLGRGILQGGENTAHGLASRGNPNFTEATGWDGNYLADQIPNDGWYQWSSIAGEIFFYGGTAAIGGGAFGARNFLGNCPPGLITGRGPSSFAKPPAVNTGSRLSEASSAAFRAANDPASIFIKNKHLSSAGGNQAKFVSDDISQIQGWVAQGLRSSGIQFLPNRLDDTFRVIVPAGRVIGTKGQTNIRVIVTNDGRVINAFPVVAR</sequence>